<evidence type="ECO:0008006" key="5">
    <source>
        <dbReference type="Google" id="ProtNLM"/>
    </source>
</evidence>
<dbReference type="PROSITE" id="PS51257">
    <property type="entry name" value="PROKAR_LIPOPROTEIN"/>
    <property type="match status" value="1"/>
</dbReference>
<keyword evidence="4" id="KW-1185">Reference proteome</keyword>
<name>A0ABR7UBR4_9BRAD</name>
<organism evidence="3 4">
    <name type="scientific">Bradyrhizobium campsiandrae</name>
    <dbReference type="NCBI Taxonomy" id="1729892"/>
    <lineage>
        <taxon>Bacteria</taxon>
        <taxon>Pseudomonadati</taxon>
        <taxon>Pseudomonadota</taxon>
        <taxon>Alphaproteobacteria</taxon>
        <taxon>Hyphomicrobiales</taxon>
        <taxon>Nitrobacteraceae</taxon>
        <taxon>Bradyrhizobium</taxon>
    </lineage>
</organism>
<feature type="compositionally biased region" description="Polar residues" evidence="1">
    <location>
        <begin position="56"/>
        <end position="73"/>
    </location>
</feature>
<evidence type="ECO:0000313" key="4">
    <source>
        <dbReference type="Proteomes" id="UP000639516"/>
    </source>
</evidence>
<feature type="chain" id="PRO_5045911318" description="Lipoprotein" evidence="2">
    <location>
        <begin position="24"/>
        <end position="123"/>
    </location>
</feature>
<gene>
    <name evidence="3" type="ORF">HA482_22400</name>
</gene>
<dbReference type="RefSeq" id="WP_188103771.1">
    <property type="nucleotide sequence ID" value="NZ_JAANIH010000035.1"/>
</dbReference>
<accession>A0ABR7UBR4</accession>
<feature type="region of interest" description="Disordered" evidence="1">
    <location>
        <begin position="35"/>
        <end position="78"/>
    </location>
</feature>
<keyword evidence="2" id="KW-0732">Signal</keyword>
<evidence type="ECO:0000256" key="2">
    <source>
        <dbReference type="SAM" id="SignalP"/>
    </source>
</evidence>
<reference evidence="3 4" key="1">
    <citation type="journal article" date="2020" name="Arch. Microbiol.">
        <title>Bradyrhizobium campsiandrae sp. nov., a nitrogen-fixing bacterial strain isolated from a native leguminous tree from the Amazon adapted to flooded conditions.</title>
        <authorList>
            <person name="Cabral Michel D."/>
            <person name="Martins da Costa E."/>
            <person name="Azarias Guimaraes A."/>
            <person name="Soares de Carvalho T."/>
            <person name="Santos de Castro Caputo P."/>
            <person name="Willems A."/>
            <person name="de Souza Moreira F.M."/>
        </authorList>
    </citation>
    <scope>NUCLEOTIDE SEQUENCE [LARGE SCALE GENOMIC DNA]</scope>
    <source>
        <strain evidence="4">INPA 384B</strain>
    </source>
</reference>
<feature type="signal peptide" evidence="2">
    <location>
        <begin position="1"/>
        <end position="23"/>
    </location>
</feature>
<evidence type="ECO:0000313" key="3">
    <source>
        <dbReference type="EMBL" id="MBC9980956.1"/>
    </source>
</evidence>
<sequence length="123" mass="12972">MIKAPAFLLLSLALAGCAMGPQAHLVSDPAFKPARYAWDGAGGEDPNQPRPAAGPSRTTRTAAGSDRASSQAGLQPYSKEWWQTQDGIEAAQDAKVNRSLVICQGCLPPKQQPEDSRLAKAAD</sequence>
<comment type="caution">
    <text evidence="3">The sequence shown here is derived from an EMBL/GenBank/DDBJ whole genome shotgun (WGS) entry which is preliminary data.</text>
</comment>
<proteinExistence type="predicted"/>
<protein>
    <recommendedName>
        <fullName evidence="5">Lipoprotein</fullName>
    </recommendedName>
</protein>
<evidence type="ECO:0000256" key="1">
    <source>
        <dbReference type="SAM" id="MobiDB-lite"/>
    </source>
</evidence>
<dbReference type="EMBL" id="JAATTO010000032">
    <property type="protein sequence ID" value="MBC9980956.1"/>
    <property type="molecule type" value="Genomic_DNA"/>
</dbReference>
<dbReference type="Proteomes" id="UP000639516">
    <property type="component" value="Unassembled WGS sequence"/>
</dbReference>